<feature type="domain" description="EGF-like" evidence="6">
    <location>
        <begin position="218"/>
        <end position="257"/>
    </location>
</feature>
<keyword evidence="1 5" id="KW-0245">EGF-like domain</keyword>
<dbReference type="SMART" id="SM00179">
    <property type="entry name" value="EGF_CA"/>
    <property type="match status" value="4"/>
</dbReference>
<dbReference type="Gene3D" id="2.10.25.10">
    <property type="entry name" value="Laminin"/>
    <property type="match status" value="5"/>
</dbReference>
<name>A0A077ZH42_TRITR</name>
<dbReference type="InterPro" id="IPR018097">
    <property type="entry name" value="EGF_Ca-bd_CS"/>
</dbReference>
<feature type="domain" description="EGF-like" evidence="6">
    <location>
        <begin position="102"/>
        <end position="137"/>
    </location>
</feature>
<dbReference type="CDD" id="cd00054">
    <property type="entry name" value="EGF_CA"/>
    <property type="match status" value="2"/>
</dbReference>
<dbReference type="SMART" id="SM00181">
    <property type="entry name" value="EGF"/>
    <property type="match status" value="6"/>
</dbReference>
<gene>
    <name evidence="7" type="ORF">TTRE_0000796401</name>
</gene>
<evidence type="ECO:0000256" key="2">
    <source>
        <dbReference type="ARBA" id="ARBA00022729"/>
    </source>
</evidence>
<dbReference type="OrthoDB" id="430340at2759"/>
<reference evidence="7" key="2">
    <citation type="submission" date="2014-03" db="EMBL/GenBank/DDBJ databases">
        <title>The whipworm genome and dual-species transcriptomics of an intimate host-pathogen interaction.</title>
        <authorList>
            <person name="Foth B.J."/>
            <person name="Tsai I.J."/>
            <person name="Reid A.J."/>
            <person name="Bancroft A.J."/>
            <person name="Nichol S."/>
            <person name="Tracey A."/>
            <person name="Holroyd N."/>
            <person name="Cotton J.A."/>
            <person name="Stanley E.J."/>
            <person name="Zarowiecki M."/>
            <person name="Liu J.Z."/>
            <person name="Huckvale T."/>
            <person name="Cooper P.J."/>
            <person name="Grencis R.K."/>
            <person name="Berriman M."/>
        </authorList>
    </citation>
    <scope>NUCLEOTIDE SEQUENCE [LARGE SCALE GENOMIC DNA]</scope>
</reference>
<keyword evidence="3" id="KW-0677">Repeat</keyword>
<dbReference type="InterPro" id="IPR001881">
    <property type="entry name" value="EGF-like_Ca-bd_dom"/>
</dbReference>
<keyword evidence="4 5" id="KW-1015">Disulfide bond</keyword>
<dbReference type="PROSITE" id="PS01187">
    <property type="entry name" value="EGF_CA"/>
    <property type="match status" value="2"/>
</dbReference>
<feature type="disulfide bond" evidence="5">
    <location>
        <begin position="166"/>
        <end position="175"/>
    </location>
</feature>
<keyword evidence="8" id="KW-1185">Reference proteome</keyword>
<feature type="domain" description="EGF-like" evidence="6">
    <location>
        <begin position="178"/>
        <end position="216"/>
    </location>
</feature>
<reference evidence="7" key="1">
    <citation type="submission" date="2014-01" db="EMBL/GenBank/DDBJ databases">
        <authorList>
            <person name="Aslett M."/>
        </authorList>
    </citation>
    <scope>NUCLEOTIDE SEQUENCE</scope>
</reference>
<dbReference type="FunFam" id="2.10.25.10:FF:000125">
    <property type="entry name" value="Neurogenic locus notch protein-like"/>
    <property type="match status" value="1"/>
</dbReference>
<protein>
    <submittedName>
        <fullName evidence="7">Protein crumbs</fullName>
    </submittedName>
</protein>
<dbReference type="STRING" id="36087.A0A077ZH42"/>
<dbReference type="EMBL" id="HG806658">
    <property type="protein sequence ID" value="CDW59626.1"/>
    <property type="molecule type" value="Genomic_DNA"/>
</dbReference>
<dbReference type="InterPro" id="IPR000742">
    <property type="entry name" value="EGF"/>
</dbReference>
<feature type="disulfide bond" evidence="5">
    <location>
        <begin position="43"/>
        <end position="52"/>
    </location>
</feature>
<dbReference type="InterPro" id="IPR000152">
    <property type="entry name" value="EGF-type_Asp/Asn_hydroxyl_site"/>
</dbReference>
<evidence type="ECO:0000256" key="5">
    <source>
        <dbReference type="PROSITE-ProRule" id="PRU00076"/>
    </source>
</evidence>
<evidence type="ECO:0000256" key="4">
    <source>
        <dbReference type="ARBA" id="ARBA00023157"/>
    </source>
</evidence>
<dbReference type="PANTHER" id="PTHR12916">
    <property type="entry name" value="CYTOCHROME C OXIDASE POLYPEPTIDE VIC-2"/>
    <property type="match status" value="1"/>
</dbReference>
<proteinExistence type="predicted"/>
<feature type="disulfide bond" evidence="5">
    <location>
        <begin position="67"/>
        <end position="77"/>
    </location>
</feature>
<feature type="disulfide bond" evidence="5">
    <location>
        <begin position="127"/>
        <end position="136"/>
    </location>
</feature>
<feature type="domain" description="EGF-like" evidence="6">
    <location>
        <begin position="139"/>
        <end position="176"/>
    </location>
</feature>
<dbReference type="PROSITE" id="PS00010">
    <property type="entry name" value="ASX_HYDROXYL"/>
    <property type="match status" value="2"/>
</dbReference>
<feature type="disulfide bond" evidence="5">
    <location>
        <begin position="90"/>
        <end position="99"/>
    </location>
</feature>
<dbReference type="InterPro" id="IPR049883">
    <property type="entry name" value="NOTCH1_EGF-like"/>
</dbReference>
<dbReference type="PROSITE" id="PS00022">
    <property type="entry name" value="EGF_1"/>
    <property type="match status" value="6"/>
</dbReference>
<feature type="disulfide bond" evidence="5">
    <location>
        <begin position="247"/>
        <end position="256"/>
    </location>
</feature>
<dbReference type="PROSITE" id="PS01186">
    <property type="entry name" value="EGF_2"/>
    <property type="match status" value="4"/>
</dbReference>
<dbReference type="InterPro" id="IPR013032">
    <property type="entry name" value="EGF-like_CS"/>
</dbReference>
<dbReference type="Pfam" id="PF07645">
    <property type="entry name" value="EGF_CA"/>
    <property type="match status" value="1"/>
</dbReference>
<dbReference type="GO" id="GO:0005509">
    <property type="term" value="F:calcium ion binding"/>
    <property type="evidence" value="ECO:0007669"/>
    <property type="project" value="InterPro"/>
</dbReference>
<dbReference type="Pfam" id="PF12661">
    <property type="entry name" value="hEGF"/>
    <property type="match status" value="1"/>
</dbReference>
<feature type="disulfide bond" evidence="5">
    <location>
        <begin position="206"/>
        <end position="215"/>
    </location>
</feature>
<dbReference type="AlphaFoldDB" id="A0A077ZH42"/>
<dbReference type="PROSITE" id="PS50026">
    <property type="entry name" value="EGF_3"/>
    <property type="match status" value="6"/>
</dbReference>
<organism evidence="7 8">
    <name type="scientific">Trichuris trichiura</name>
    <name type="common">Whipworm</name>
    <name type="synonym">Trichocephalus trichiurus</name>
    <dbReference type="NCBI Taxonomy" id="36087"/>
    <lineage>
        <taxon>Eukaryota</taxon>
        <taxon>Metazoa</taxon>
        <taxon>Ecdysozoa</taxon>
        <taxon>Nematoda</taxon>
        <taxon>Enoplea</taxon>
        <taxon>Dorylaimia</taxon>
        <taxon>Trichinellida</taxon>
        <taxon>Trichuridae</taxon>
        <taxon>Trichuris</taxon>
    </lineage>
</organism>
<evidence type="ECO:0000259" key="6">
    <source>
        <dbReference type="PROSITE" id="PS50026"/>
    </source>
</evidence>
<sequence>MDWEQLNSNYFHLLDLDECNSDEEVCFNGGRCTNTVGSYMCTCSERWTGPKCREVGTTAIFVAVDLCKKLDCINGLCVAKEKVFEVECKCYMGWSGDRCTIDVNECANAGCINGYCIDLVNGYKCECYIGFTGASCAIELSPCDYVSYDCGKGWCVAKGKIPFCLCLPGYTGLHCEQAINKCERDPCVNDGLCVVNEWMNQFECICGPNYSGLDCSIYNNPCIPSPCKNDASCTINETSPYGYTCLCKPGFYGGICEAIERSALLSKYILDTLCCLCTLCAD</sequence>
<dbReference type="Proteomes" id="UP000030665">
    <property type="component" value="Unassembled WGS sequence"/>
</dbReference>
<dbReference type="Pfam" id="PF00008">
    <property type="entry name" value="EGF"/>
    <property type="match status" value="2"/>
</dbReference>
<comment type="caution">
    <text evidence="5">Lacks conserved residue(s) required for the propagation of feature annotation.</text>
</comment>
<evidence type="ECO:0000313" key="8">
    <source>
        <dbReference type="Proteomes" id="UP000030665"/>
    </source>
</evidence>
<feature type="domain" description="EGF-like" evidence="6">
    <location>
        <begin position="63"/>
        <end position="100"/>
    </location>
</feature>
<feature type="disulfide bond" evidence="5">
    <location>
        <begin position="106"/>
        <end position="116"/>
    </location>
</feature>
<dbReference type="PANTHER" id="PTHR12916:SF4">
    <property type="entry name" value="UNINFLATABLE, ISOFORM C"/>
    <property type="match status" value="1"/>
</dbReference>
<evidence type="ECO:0000313" key="7">
    <source>
        <dbReference type="EMBL" id="CDW59626.1"/>
    </source>
</evidence>
<evidence type="ECO:0000256" key="3">
    <source>
        <dbReference type="ARBA" id="ARBA00022737"/>
    </source>
</evidence>
<accession>A0A077ZH42</accession>
<feature type="domain" description="EGF-like" evidence="6">
    <location>
        <begin position="15"/>
        <end position="53"/>
    </location>
</feature>
<feature type="disulfide bond" evidence="5">
    <location>
        <begin position="187"/>
        <end position="204"/>
    </location>
</feature>
<dbReference type="FunFam" id="2.10.25.10:FF:000610">
    <property type="entry name" value="protein HEG homolog 1 isoform X1"/>
    <property type="match status" value="1"/>
</dbReference>
<evidence type="ECO:0000256" key="1">
    <source>
        <dbReference type="ARBA" id="ARBA00022536"/>
    </source>
</evidence>
<keyword evidence="2" id="KW-0732">Signal</keyword>
<dbReference type="SUPFAM" id="SSF57196">
    <property type="entry name" value="EGF/Laminin"/>
    <property type="match status" value="6"/>
</dbReference>